<name>A0A1I2CAD9_9BACT</name>
<sequence>MIRSAAGTRRSRCAATTSCSARSIHWLTPPQSRVGRHFAYTPLGEGETDVNLDEGLTIRVDGFGRSFLRGPGEVVLRADYP</sequence>
<dbReference type="Proteomes" id="UP000199400">
    <property type="component" value="Unassembled WGS sequence"/>
</dbReference>
<evidence type="ECO:0000313" key="2">
    <source>
        <dbReference type="Proteomes" id="UP000199400"/>
    </source>
</evidence>
<keyword evidence="2" id="KW-1185">Reference proteome</keyword>
<protein>
    <submittedName>
        <fullName evidence="1">Uncharacterized protein</fullName>
    </submittedName>
</protein>
<dbReference type="AlphaFoldDB" id="A0A1I2CAD9"/>
<accession>A0A1I2CAD9</accession>
<evidence type="ECO:0000313" key="1">
    <source>
        <dbReference type="EMBL" id="SFE65135.1"/>
    </source>
</evidence>
<gene>
    <name evidence="1" type="ORF">SAMN02745121_04997</name>
</gene>
<dbReference type="RefSeq" id="WP_096326766.1">
    <property type="nucleotide sequence ID" value="NZ_FOMX01000017.1"/>
</dbReference>
<proteinExistence type="predicted"/>
<reference evidence="2" key="1">
    <citation type="submission" date="2016-10" db="EMBL/GenBank/DDBJ databases">
        <authorList>
            <person name="Varghese N."/>
            <person name="Submissions S."/>
        </authorList>
    </citation>
    <scope>NUCLEOTIDE SEQUENCE [LARGE SCALE GENOMIC DNA]</scope>
    <source>
        <strain evidence="2">ATCC 25963</strain>
    </source>
</reference>
<organism evidence="1 2">
    <name type="scientific">Nannocystis exedens</name>
    <dbReference type="NCBI Taxonomy" id="54"/>
    <lineage>
        <taxon>Bacteria</taxon>
        <taxon>Pseudomonadati</taxon>
        <taxon>Myxococcota</taxon>
        <taxon>Polyangia</taxon>
        <taxon>Nannocystales</taxon>
        <taxon>Nannocystaceae</taxon>
        <taxon>Nannocystis</taxon>
    </lineage>
</organism>
<dbReference type="EMBL" id="FOMX01000017">
    <property type="protein sequence ID" value="SFE65135.1"/>
    <property type="molecule type" value="Genomic_DNA"/>
</dbReference>